<feature type="region of interest" description="Disordered" evidence="6">
    <location>
        <begin position="472"/>
        <end position="496"/>
    </location>
</feature>
<dbReference type="InterPro" id="IPR001810">
    <property type="entry name" value="F-box_dom"/>
</dbReference>
<dbReference type="GO" id="GO:0008270">
    <property type="term" value="F:zinc ion binding"/>
    <property type="evidence" value="ECO:0007669"/>
    <property type="project" value="UniProtKB-KW"/>
</dbReference>
<dbReference type="EMBL" id="JAODUP010000346">
    <property type="protein sequence ID" value="KAK2151913.1"/>
    <property type="molecule type" value="Genomic_DNA"/>
</dbReference>
<keyword evidence="2" id="KW-0479">Metal-binding</keyword>
<dbReference type="SUPFAM" id="SSF81383">
    <property type="entry name" value="F-box domain"/>
    <property type="match status" value="1"/>
</dbReference>
<dbReference type="CDD" id="cd20348">
    <property type="entry name" value="BRcat_RBR_EMI"/>
    <property type="match status" value="1"/>
</dbReference>
<dbReference type="Pfam" id="PF00646">
    <property type="entry name" value="F-box"/>
    <property type="match status" value="1"/>
</dbReference>
<organism evidence="8 9">
    <name type="scientific">Paralvinella palmiformis</name>
    <dbReference type="NCBI Taxonomy" id="53620"/>
    <lineage>
        <taxon>Eukaryota</taxon>
        <taxon>Metazoa</taxon>
        <taxon>Spiralia</taxon>
        <taxon>Lophotrochozoa</taxon>
        <taxon>Annelida</taxon>
        <taxon>Polychaeta</taxon>
        <taxon>Sedentaria</taxon>
        <taxon>Canalipalpata</taxon>
        <taxon>Terebellida</taxon>
        <taxon>Terebelliformia</taxon>
        <taxon>Alvinellidae</taxon>
        <taxon>Paralvinella</taxon>
    </lineage>
</organism>
<evidence type="ECO:0000256" key="2">
    <source>
        <dbReference type="ARBA" id="ARBA00022723"/>
    </source>
</evidence>
<feature type="region of interest" description="Disordered" evidence="6">
    <location>
        <begin position="363"/>
        <end position="402"/>
    </location>
</feature>
<accession>A0AAD9N1E9</accession>
<evidence type="ECO:0000256" key="1">
    <source>
        <dbReference type="ARBA" id="ARBA00004906"/>
    </source>
</evidence>
<dbReference type="CDD" id="cd22086">
    <property type="entry name" value="F-box_EMI"/>
    <property type="match status" value="1"/>
</dbReference>
<dbReference type="GO" id="GO:0007088">
    <property type="term" value="P:regulation of mitotic nuclear division"/>
    <property type="evidence" value="ECO:0007669"/>
    <property type="project" value="InterPro"/>
</dbReference>
<evidence type="ECO:0000313" key="9">
    <source>
        <dbReference type="Proteomes" id="UP001208570"/>
    </source>
</evidence>
<dbReference type="PANTHER" id="PTHR15493:SF9">
    <property type="entry name" value="GH14043P"/>
    <property type="match status" value="1"/>
</dbReference>
<evidence type="ECO:0000256" key="3">
    <source>
        <dbReference type="ARBA" id="ARBA00022771"/>
    </source>
</evidence>
<evidence type="ECO:0000313" key="8">
    <source>
        <dbReference type="EMBL" id="KAK2151913.1"/>
    </source>
</evidence>
<dbReference type="GO" id="GO:0005634">
    <property type="term" value="C:nucleus"/>
    <property type="evidence" value="ECO:0007669"/>
    <property type="project" value="TreeGrafter"/>
</dbReference>
<dbReference type="PROSITE" id="PS51872">
    <property type="entry name" value="ZF_ZBR"/>
    <property type="match status" value="1"/>
</dbReference>
<dbReference type="AlphaFoldDB" id="A0AAD9N1E9"/>
<dbReference type="InterPro" id="IPR044064">
    <property type="entry name" value="ZF_ZBR"/>
</dbReference>
<dbReference type="Proteomes" id="UP001208570">
    <property type="component" value="Unassembled WGS sequence"/>
</dbReference>
<name>A0AAD9N1E9_9ANNE</name>
<dbReference type="InterPro" id="IPR036047">
    <property type="entry name" value="F-box-like_dom_sf"/>
</dbReference>
<evidence type="ECO:0000256" key="6">
    <source>
        <dbReference type="SAM" id="MobiDB-lite"/>
    </source>
</evidence>
<dbReference type="Gene3D" id="1.20.1280.50">
    <property type="match status" value="1"/>
</dbReference>
<dbReference type="Pfam" id="PF22191">
    <property type="entry name" value="IBR_1"/>
    <property type="match status" value="1"/>
</dbReference>
<keyword evidence="4" id="KW-0833">Ubl conjugation pathway</keyword>
<comment type="pathway">
    <text evidence="1">Protein modification; protein ubiquitination.</text>
</comment>
<reference evidence="8" key="1">
    <citation type="journal article" date="2023" name="Mol. Biol. Evol.">
        <title>Third-Generation Sequencing Reveals the Adaptive Role of the Epigenome in Three Deep-Sea Polychaetes.</title>
        <authorList>
            <person name="Perez M."/>
            <person name="Aroh O."/>
            <person name="Sun Y."/>
            <person name="Lan Y."/>
            <person name="Juniper S.K."/>
            <person name="Young C.R."/>
            <person name="Angers B."/>
            <person name="Qian P.Y."/>
        </authorList>
    </citation>
    <scope>NUCLEOTIDE SEQUENCE</scope>
    <source>
        <strain evidence="8">P08H-3</strain>
    </source>
</reference>
<protein>
    <recommendedName>
        <fullName evidence="7">ZBR-type domain-containing protein</fullName>
    </recommendedName>
</protein>
<proteinExistence type="predicted"/>
<keyword evidence="3" id="KW-0863">Zinc-finger</keyword>
<gene>
    <name evidence="8" type="ORF">LSH36_346g01068</name>
</gene>
<evidence type="ECO:0000256" key="5">
    <source>
        <dbReference type="ARBA" id="ARBA00022833"/>
    </source>
</evidence>
<keyword evidence="9" id="KW-1185">Reference proteome</keyword>
<evidence type="ECO:0000259" key="7">
    <source>
        <dbReference type="PROSITE" id="PS51872"/>
    </source>
</evidence>
<feature type="region of interest" description="Disordered" evidence="6">
    <location>
        <begin position="77"/>
        <end position="105"/>
    </location>
</feature>
<feature type="domain" description="ZBR-type" evidence="7">
    <location>
        <begin position="424"/>
        <end position="472"/>
    </location>
</feature>
<dbReference type="InterPro" id="IPR047147">
    <property type="entry name" value="FBX5_43"/>
</dbReference>
<comment type="caution">
    <text evidence="8">The sequence shown here is derived from an EMBL/GenBank/DDBJ whole genome shotgun (WGS) entry which is preliminary data.</text>
</comment>
<sequence>MEPKVNPELYSMDLVSSGKEVKSVPVVLSSKGMELDFHCLSQRFGSTSTPFIRRVPISSPCASSIEDSAICMSGSFDQTSTADDRSSSEWSLKTDSLRRRSSPLPRQLSQLSGDLYQHSLSYESLCLATDSRKSMPCLHCCRGKSHSDSELYNTYKYAASENHLSGCLNLLCKHADQNGILCQELPIMSHTSESDVGSSSQDTGYQSNYSKDLVSFSHTTFISPSVVQFSCTSTNAIPSHHQCSSHGYSIESIKESSLKSSSHNHVLSSVTFRSQLLENYAPVEPDRLIGRKMGLVTVDFISELQKRDLSHVTNMILRLLPDKDLQSASKVNDRWKQALQSDHTTMKRLQALRKRHLMQNLQKENNGHKKPPAQSCVTGSHGPLTEVQQSTAGHDQTKHPEPQPVSELFRKYWKEAEHLKNEEALRKCPKCSSPARTQPLQDRACCTKLECKYDFCIQCRQPFHGSKDCAIATTPKKQPPQPKVGGRKSKMNLRRL</sequence>
<dbReference type="GO" id="GO:0045835">
    <property type="term" value="P:negative regulation of meiotic nuclear division"/>
    <property type="evidence" value="ECO:0007669"/>
    <property type="project" value="InterPro"/>
</dbReference>
<dbReference type="Gene3D" id="2.20.25.20">
    <property type="match status" value="1"/>
</dbReference>
<dbReference type="PANTHER" id="PTHR15493">
    <property type="entry name" value="F-BOX ONLY PROTEIN 5 AND 43"/>
    <property type="match status" value="1"/>
</dbReference>
<dbReference type="SUPFAM" id="SSF57850">
    <property type="entry name" value="RING/U-box"/>
    <property type="match status" value="1"/>
</dbReference>
<feature type="compositionally biased region" description="Basic residues" evidence="6">
    <location>
        <begin position="485"/>
        <end position="496"/>
    </location>
</feature>
<dbReference type="SMART" id="SM00647">
    <property type="entry name" value="IBR"/>
    <property type="match status" value="1"/>
</dbReference>
<dbReference type="InterPro" id="IPR002867">
    <property type="entry name" value="IBR_dom"/>
</dbReference>
<evidence type="ECO:0000256" key="4">
    <source>
        <dbReference type="ARBA" id="ARBA00022786"/>
    </source>
</evidence>
<keyword evidence="5" id="KW-0862">Zinc</keyword>